<dbReference type="PANTHER" id="PTHR31736">
    <property type="match status" value="1"/>
</dbReference>
<keyword evidence="4" id="KW-0325">Glycoprotein</keyword>
<evidence type="ECO:0000256" key="8">
    <source>
        <dbReference type="ARBA" id="ARBA00037278"/>
    </source>
</evidence>
<dbReference type="GO" id="GO:0000272">
    <property type="term" value="P:polysaccharide catabolic process"/>
    <property type="evidence" value="ECO:0007669"/>
    <property type="project" value="UniProtKB-KW"/>
</dbReference>
<dbReference type="SUPFAM" id="SSF51126">
    <property type="entry name" value="Pectin lyase-like"/>
    <property type="match status" value="1"/>
</dbReference>
<evidence type="ECO:0008006" key="12">
    <source>
        <dbReference type="Google" id="ProtNLM"/>
    </source>
</evidence>
<proteinExistence type="inferred from homology"/>
<reference evidence="10 11" key="1">
    <citation type="submission" date="2020-04" db="EMBL/GenBank/DDBJ databases">
        <title>Novel Paenibacillus strain UniB2 isolated from commercial digestive syrup.</title>
        <authorList>
            <person name="Thorat V."/>
            <person name="Kirdat K."/>
            <person name="Tiwarekar B."/>
            <person name="Yadav A."/>
        </authorList>
    </citation>
    <scope>NUCLEOTIDE SEQUENCE [LARGE SCALE GENOMIC DNA]</scope>
    <source>
        <strain evidence="10 11">UniB2</strain>
    </source>
</reference>
<evidence type="ECO:0000256" key="3">
    <source>
        <dbReference type="ARBA" id="ARBA00022801"/>
    </source>
</evidence>
<sequence length="430" mass="47026">MTSPASAPALPLAAGLSLTVNGRPADVLATNVAYFVSAAVAGPSDIVLESASPLGDVEISPIRKGIQPSVEGGRLAFRIEGPELLHLQLSGLPLPLFFFGNPGTPYDGKATYAFAGGGVHDAGEITLRSGESLYIEAGTIVRGSVRADEADGIRIYGEGILDGSYFAGVRDYRMILLYRCTNVEIRDIAMVHPPCWMMMLADCEDVRVDRVKQIGEVVSSDGIDIVGSRNVTVENCFLRNNDDCVVVKAFDWPDEQAGRTLLAARDVYGIRVRACTFVNGPSGNAFEIGHELTVAEVRDIVFEDIDIVTVHGYGAALSIHVGDRAAVRDVVFRDIRIQHYYDKLVDFRVMKSMYNQDAERGTIQDILLQDIQVRVSPYNPGYSTSLIGGYDAEHRVERITFDNFTLNRVRVLSADQLDLFTKQAADIVFR</sequence>
<dbReference type="Gene3D" id="2.160.20.10">
    <property type="entry name" value="Single-stranded right-handed beta-helix, Pectin lyase-like"/>
    <property type="match status" value="1"/>
</dbReference>
<dbReference type="GO" id="GO:0004650">
    <property type="term" value="F:polygalacturonase activity"/>
    <property type="evidence" value="ECO:0007669"/>
    <property type="project" value="InterPro"/>
</dbReference>
<evidence type="ECO:0000256" key="5">
    <source>
        <dbReference type="ARBA" id="ARBA00023277"/>
    </source>
</evidence>
<evidence type="ECO:0000256" key="9">
    <source>
        <dbReference type="RuleBase" id="RU361169"/>
    </source>
</evidence>
<evidence type="ECO:0000313" key="10">
    <source>
        <dbReference type="EMBL" id="QJC51520.1"/>
    </source>
</evidence>
<dbReference type="InterPro" id="IPR012334">
    <property type="entry name" value="Pectin_lyas_fold"/>
</dbReference>
<keyword evidence="11" id="KW-1185">Reference proteome</keyword>
<keyword evidence="2" id="KW-0677">Repeat</keyword>
<organism evidence="10 11">
    <name type="scientific">Paenibacillus albicereus</name>
    <dbReference type="NCBI Taxonomy" id="2726185"/>
    <lineage>
        <taxon>Bacteria</taxon>
        <taxon>Bacillati</taxon>
        <taxon>Bacillota</taxon>
        <taxon>Bacilli</taxon>
        <taxon>Bacillales</taxon>
        <taxon>Paenibacillaceae</taxon>
        <taxon>Paenibacillus</taxon>
    </lineage>
</organism>
<evidence type="ECO:0000256" key="1">
    <source>
        <dbReference type="ARBA" id="ARBA00008834"/>
    </source>
</evidence>
<comment type="similarity">
    <text evidence="1 9">Belongs to the glycosyl hydrolase 28 family.</text>
</comment>
<dbReference type="RefSeq" id="WP_168907167.1">
    <property type="nucleotide sequence ID" value="NZ_CP051428.1"/>
</dbReference>
<gene>
    <name evidence="10" type="ORF">HGI30_08130</name>
</gene>
<evidence type="ECO:0000256" key="2">
    <source>
        <dbReference type="ARBA" id="ARBA00022737"/>
    </source>
</evidence>
<keyword evidence="6 9" id="KW-0326">Glycosidase</keyword>
<evidence type="ECO:0000256" key="4">
    <source>
        <dbReference type="ARBA" id="ARBA00023180"/>
    </source>
</evidence>
<dbReference type="PANTHER" id="PTHR31736:SF9">
    <property type="entry name" value="ENDO-XYLOGALACTURONAN HYDROLASE A-RELATED"/>
    <property type="match status" value="1"/>
</dbReference>
<dbReference type="Proteomes" id="UP000502136">
    <property type="component" value="Chromosome"/>
</dbReference>
<protein>
    <recommendedName>
        <fullName evidence="12">Glycosyl hydrolases family 28</fullName>
    </recommendedName>
</protein>
<keyword evidence="5" id="KW-0119">Carbohydrate metabolism</keyword>
<dbReference type="InterPro" id="IPR011050">
    <property type="entry name" value="Pectin_lyase_fold/virulence"/>
</dbReference>
<accession>A0A6H2GVS8</accession>
<keyword evidence="7" id="KW-0624">Polysaccharide degradation</keyword>
<comment type="function">
    <text evidence="8">Pectinolytic enzyme involved in the degradation of xylogalacturonan (xga), a galacturonan backbone heavily substituted with xylose, and which is one important component of the hairy regions of pectin. Activity requires a galacturonic acid backbone substituted with xylose.</text>
</comment>
<dbReference type="EMBL" id="CP051428">
    <property type="protein sequence ID" value="QJC51520.1"/>
    <property type="molecule type" value="Genomic_DNA"/>
</dbReference>
<keyword evidence="3 9" id="KW-0378">Hydrolase</keyword>
<evidence type="ECO:0000313" key="11">
    <source>
        <dbReference type="Proteomes" id="UP000502136"/>
    </source>
</evidence>
<dbReference type="Pfam" id="PF00295">
    <property type="entry name" value="Glyco_hydro_28"/>
    <property type="match status" value="1"/>
</dbReference>
<evidence type="ECO:0000256" key="6">
    <source>
        <dbReference type="ARBA" id="ARBA00023295"/>
    </source>
</evidence>
<dbReference type="AlphaFoldDB" id="A0A6H2GVS8"/>
<dbReference type="KEGG" id="palr:HGI30_08130"/>
<name>A0A6H2GVS8_9BACL</name>
<dbReference type="InterPro" id="IPR000743">
    <property type="entry name" value="Glyco_hydro_28"/>
</dbReference>
<evidence type="ECO:0000256" key="7">
    <source>
        <dbReference type="ARBA" id="ARBA00023326"/>
    </source>
</evidence>